<dbReference type="RefSeq" id="WP_319836965.1">
    <property type="nucleotide sequence ID" value="NZ_CP137624.1"/>
</dbReference>
<name>A0ABZ0RYT8_9BACI</name>
<dbReference type="Proteomes" id="UP001322664">
    <property type="component" value="Chromosome"/>
</dbReference>
<organism evidence="1 2">
    <name type="scientific">Lysinibacillus louembei</name>
    <dbReference type="NCBI Taxonomy" id="1470088"/>
    <lineage>
        <taxon>Bacteria</taxon>
        <taxon>Bacillati</taxon>
        <taxon>Bacillota</taxon>
        <taxon>Bacilli</taxon>
        <taxon>Bacillales</taxon>
        <taxon>Bacillaceae</taxon>
        <taxon>Lysinibacillus</taxon>
    </lineage>
</organism>
<evidence type="ECO:0000313" key="1">
    <source>
        <dbReference type="EMBL" id="WPK12171.1"/>
    </source>
</evidence>
<sequence>MIDPLFHTKQTFFAKDTTFINDNSNDFFNSLMDAFDARDYKQQKTQSEAMFNLFSHAGSVALGKGLLSGTKIPEGIHSFLDTNNKNGATAESFLQAKMYNHLLQSLSAAKGHLEKQINAYQKSSNVSKEQLQKMQGNITLVDQYLMTKKNQLSIKGDNNIR</sequence>
<dbReference type="EMBL" id="CP137624">
    <property type="protein sequence ID" value="WPK12171.1"/>
    <property type="molecule type" value="Genomic_DNA"/>
</dbReference>
<proteinExistence type="predicted"/>
<keyword evidence="2" id="KW-1185">Reference proteome</keyword>
<evidence type="ECO:0000313" key="2">
    <source>
        <dbReference type="Proteomes" id="UP001322664"/>
    </source>
</evidence>
<gene>
    <name evidence="1" type="ORF">R6U77_00350</name>
</gene>
<reference evidence="1 2" key="1">
    <citation type="submission" date="2023-09" db="EMBL/GenBank/DDBJ databases">
        <authorList>
            <person name="Page C.A."/>
            <person name="Perez-Diaz I.M."/>
        </authorList>
    </citation>
    <scope>NUCLEOTIDE SEQUENCE [LARGE SCALE GENOMIC DNA]</scope>
    <source>
        <strain evidence="1 2">Ll15</strain>
    </source>
</reference>
<protein>
    <submittedName>
        <fullName evidence="1">Uncharacterized protein</fullName>
    </submittedName>
</protein>
<accession>A0ABZ0RYT8</accession>